<comment type="subcellular location">
    <subcellularLocation>
        <location evidence="1">Cell outer membrane</location>
    </subcellularLocation>
</comment>
<dbReference type="Pfam" id="PF00593">
    <property type="entry name" value="TonB_dep_Rec_b-barrel"/>
    <property type="match status" value="1"/>
</dbReference>
<evidence type="ECO:0000256" key="3">
    <source>
        <dbReference type="ARBA" id="ARBA00023237"/>
    </source>
</evidence>
<dbReference type="InterPro" id="IPR036942">
    <property type="entry name" value="Beta-barrel_TonB_sf"/>
</dbReference>
<evidence type="ECO:0000259" key="4">
    <source>
        <dbReference type="Pfam" id="PF00593"/>
    </source>
</evidence>
<gene>
    <name evidence="5" type="ORF">FYJ73_15435</name>
</gene>
<evidence type="ECO:0000313" key="5">
    <source>
        <dbReference type="EMBL" id="MST86038.1"/>
    </source>
</evidence>
<dbReference type="EMBL" id="VUNG01000081">
    <property type="protein sequence ID" value="MST86038.1"/>
    <property type="molecule type" value="Genomic_DNA"/>
</dbReference>
<dbReference type="RefSeq" id="WP_154535631.1">
    <property type="nucleotide sequence ID" value="NZ_VUNG01000081.1"/>
</dbReference>
<reference evidence="5 6" key="1">
    <citation type="submission" date="2019-08" db="EMBL/GenBank/DDBJ databases">
        <title>In-depth cultivation of the pig gut microbiome towards novel bacterial diversity and tailored functional studies.</title>
        <authorList>
            <person name="Wylensek D."/>
            <person name="Hitch T.C.A."/>
            <person name="Clavel T."/>
        </authorList>
    </citation>
    <scope>NUCLEOTIDE SEQUENCE [LARGE SCALE GENOMIC DNA]</scope>
    <source>
        <strain evidence="5 6">LKV-178-WT-2A</strain>
    </source>
</reference>
<keyword evidence="3" id="KW-0998">Cell outer membrane</keyword>
<sequence>MPGQKYGKDISLVIDVATKRADRGYEAGLSTMDAVNANYHDESLWAHKTNKNSELGVRYNFKANSNSKVYTDTRHRYTGSVTNTLDISRNGKYSNSEFTSHDVELGYNYAPESENLVFDVKAGMNFSGFPQRRLTENISYDNTHTISETYNKSRSLTPFIKIYLNRSLDSLSTISAYLTGAYLRNRYTRGYTVESLDNVYRVRGAKYSMHGEIAYGRDLARNSNLTAGFQYDASSTKNEYQRTNAMDYTMHEDQQLWFVEYALRLSQFQFQASAGLSRSHNSMSQSSYTYVTFKPELSLLYKFTDWLSASYKFERSPELPSLADMTDFKRQDDLWETTAGNPLLKPYGLNSNEMKISADLGDTYLSLRGNFDITNNSIFLLPPTWDAASQYYLITKENGGRYRHLQVSLYGEQYLFSRKLFIYAMPYMIHDISKTDVYSLSNTMFSVKAGLSVYLKRLTFDFDYDSPSETLTGETVFRNLGTTNLCATYRMKSLSLKLGIRNAFNHKGSGNVEERLSANAYKRTEIRNHAFGNMVYFSLTWNFLRSSKKRNTQKNVITSDPSLDDGIVK</sequence>
<comment type="caution">
    <text evidence="5">The sequence shown here is derived from an EMBL/GenBank/DDBJ whole genome shotgun (WGS) entry which is preliminary data.</text>
</comment>
<proteinExistence type="predicted"/>
<dbReference type="Gene3D" id="2.40.170.20">
    <property type="entry name" value="TonB-dependent receptor, beta-barrel domain"/>
    <property type="match status" value="1"/>
</dbReference>
<dbReference type="AlphaFoldDB" id="A0A7K0KJF9"/>
<keyword evidence="6" id="KW-1185">Reference proteome</keyword>
<accession>A0A7K0KJF9</accession>
<evidence type="ECO:0000313" key="6">
    <source>
        <dbReference type="Proteomes" id="UP000438914"/>
    </source>
</evidence>
<protein>
    <recommendedName>
        <fullName evidence="4">TonB-dependent receptor-like beta-barrel domain-containing protein</fullName>
    </recommendedName>
</protein>
<dbReference type="GO" id="GO:0009279">
    <property type="term" value="C:cell outer membrane"/>
    <property type="evidence" value="ECO:0007669"/>
    <property type="project" value="UniProtKB-SubCell"/>
</dbReference>
<organism evidence="5 6">
    <name type="scientific">Hallella mizrahii</name>
    <dbReference type="NCBI Taxonomy" id="2606637"/>
    <lineage>
        <taxon>Bacteria</taxon>
        <taxon>Pseudomonadati</taxon>
        <taxon>Bacteroidota</taxon>
        <taxon>Bacteroidia</taxon>
        <taxon>Bacteroidales</taxon>
        <taxon>Prevotellaceae</taxon>
        <taxon>Hallella</taxon>
    </lineage>
</organism>
<evidence type="ECO:0000256" key="1">
    <source>
        <dbReference type="ARBA" id="ARBA00004442"/>
    </source>
</evidence>
<dbReference type="Proteomes" id="UP000438914">
    <property type="component" value="Unassembled WGS sequence"/>
</dbReference>
<feature type="domain" description="TonB-dependent receptor-like beta-barrel" evidence="4">
    <location>
        <begin position="52"/>
        <end position="357"/>
    </location>
</feature>
<dbReference type="SUPFAM" id="SSF56935">
    <property type="entry name" value="Porins"/>
    <property type="match status" value="1"/>
</dbReference>
<keyword evidence="2" id="KW-0472">Membrane</keyword>
<evidence type="ECO:0000256" key="2">
    <source>
        <dbReference type="ARBA" id="ARBA00023136"/>
    </source>
</evidence>
<name>A0A7K0KJF9_9BACT</name>
<dbReference type="InterPro" id="IPR000531">
    <property type="entry name" value="Beta-barrel_TonB"/>
</dbReference>